<protein>
    <recommendedName>
        <fullName evidence="1">Excalibur calcium-binding domain-containing protein</fullName>
    </recommendedName>
</protein>
<dbReference type="SMART" id="SM00894">
    <property type="entry name" value="Excalibur"/>
    <property type="match status" value="2"/>
</dbReference>
<sequence length="225" mass="23978">MLLLTMSACAPSQAPPPNHAPLVLAYAEADAEHLWSLQATTSDPLQLMMIEAELGSRGQFESGERYLGSRTSSAVGSSRYARPTPTLNDKDCSDFASTASAQRFFLSAGGPTHDPHGLDRDGDGSACEWGTTLRAIATSRNPAPAGVAALPLANGISGGITCDGVYSAYANRDRDGDGIECERPPSTASIGVVPRYVPTYSVGRVHVRGYYRKDGTYVRSHTRRR</sequence>
<evidence type="ECO:0000259" key="1">
    <source>
        <dbReference type="SMART" id="SM00894"/>
    </source>
</evidence>
<dbReference type="AlphaFoldDB" id="A0A2W5N8I6"/>
<organism evidence="2 3">
    <name type="scientific">Rhodovulum sulfidophilum</name>
    <name type="common">Rhodobacter sulfidophilus</name>
    <dbReference type="NCBI Taxonomy" id="35806"/>
    <lineage>
        <taxon>Bacteria</taxon>
        <taxon>Pseudomonadati</taxon>
        <taxon>Pseudomonadota</taxon>
        <taxon>Alphaproteobacteria</taxon>
        <taxon>Rhodobacterales</taxon>
        <taxon>Paracoccaceae</taxon>
        <taxon>Rhodovulum</taxon>
    </lineage>
</organism>
<dbReference type="EMBL" id="QFPW01000006">
    <property type="protein sequence ID" value="PZQ49782.1"/>
    <property type="molecule type" value="Genomic_DNA"/>
</dbReference>
<reference evidence="2 3" key="1">
    <citation type="submission" date="2017-08" db="EMBL/GenBank/DDBJ databases">
        <title>Infants hospitalized years apart are colonized by the same room-sourced microbial strains.</title>
        <authorList>
            <person name="Brooks B."/>
            <person name="Olm M.R."/>
            <person name="Firek B.A."/>
            <person name="Baker R."/>
            <person name="Thomas B.C."/>
            <person name="Morowitz M.J."/>
            <person name="Banfield J.F."/>
        </authorList>
    </citation>
    <scope>NUCLEOTIDE SEQUENCE [LARGE SCALE GENOMIC DNA]</scope>
    <source>
        <strain evidence="2">S2_005_002_R2_34</strain>
    </source>
</reference>
<gene>
    <name evidence="2" type="ORF">DI556_09940</name>
</gene>
<name>A0A2W5N8I6_RHOSU</name>
<evidence type="ECO:0000313" key="2">
    <source>
        <dbReference type="EMBL" id="PZQ49782.1"/>
    </source>
</evidence>
<dbReference type="Proteomes" id="UP000249185">
    <property type="component" value="Unassembled WGS sequence"/>
</dbReference>
<comment type="caution">
    <text evidence="2">The sequence shown here is derived from an EMBL/GenBank/DDBJ whole genome shotgun (WGS) entry which is preliminary data.</text>
</comment>
<dbReference type="InterPro" id="IPR008613">
    <property type="entry name" value="Excalibur_Ca-bd_domain"/>
</dbReference>
<feature type="domain" description="Excalibur calcium-binding" evidence="1">
    <location>
        <begin position="88"/>
        <end position="128"/>
    </location>
</feature>
<dbReference type="Pfam" id="PF05901">
    <property type="entry name" value="Excalibur"/>
    <property type="match status" value="1"/>
</dbReference>
<evidence type="ECO:0000313" key="3">
    <source>
        <dbReference type="Proteomes" id="UP000249185"/>
    </source>
</evidence>
<feature type="domain" description="Excalibur calcium-binding" evidence="1">
    <location>
        <begin position="141"/>
        <end position="182"/>
    </location>
</feature>
<proteinExistence type="predicted"/>
<accession>A0A2W5N8I6</accession>